<comment type="subcellular location">
    <subcellularLocation>
        <location evidence="13">Nucleus</location>
    </subcellularLocation>
    <subcellularLocation>
        <location evidence="13">Mitochondrion</location>
    </subcellularLocation>
</comment>
<dbReference type="InterPro" id="IPR030841">
    <property type="entry name" value="NTH1"/>
</dbReference>
<keyword evidence="3" id="KW-0004">4Fe-4S</keyword>
<keyword evidence="5 13" id="KW-0227">DNA damage</keyword>
<keyword evidence="7" id="KW-0809">Transit peptide</keyword>
<keyword evidence="6 13" id="KW-0378">Hydrolase</keyword>
<evidence type="ECO:0000256" key="8">
    <source>
        <dbReference type="ARBA" id="ARBA00023004"/>
    </source>
</evidence>
<dbReference type="GO" id="GO:0000703">
    <property type="term" value="F:oxidized pyrimidine nucleobase lesion DNA N-glycosylase activity"/>
    <property type="evidence" value="ECO:0007669"/>
    <property type="project" value="UniProtKB-UniRule"/>
</dbReference>
<dbReference type="FunFam" id="1.10.340.30:FF:000005">
    <property type="entry name" value="Endonuclease III-like protein 1"/>
    <property type="match status" value="1"/>
</dbReference>
<accession>A0AAW2ID29</accession>
<dbReference type="FunFam" id="1.10.1670.10:FF:000003">
    <property type="entry name" value="Endonuclease III homolog"/>
    <property type="match status" value="1"/>
</dbReference>
<dbReference type="AlphaFoldDB" id="A0AAW2ID29"/>
<dbReference type="InterPro" id="IPR011257">
    <property type="entry name" value="DNA_glycosylase"/>
</dbReference>
<evidence type="ECO:0000256" key="7">
    <source>
        <dbReference type="ARBA" id="ARBA00022946"/>
    </source>
</evidence>
<dbReference type="EC" id="3.2.2.-" evidence="13"/>
<keyword evidence="10 13" id="KW-0234">DNA repair</keyword>
<dbReference type="EMBL" id="JARGDH010000001">
    <property type="protein sequence ID" value="KAL0279385.1"/>
    <property type="molecule type" value="Genomic_DNA"/>
</dbReference>
<evidence type="ECO:0000256" key="5">
    <source>
        <dbReference type="ARBA" id="ARBA00022763"/>
    </source>
</evidence>
<dbReference type="PROSITE" id="PS00764">
    <property type="entry name" value="ENDONUCLEASE_III_1"/>
    <property type="match status" value="1"/>
</dbReference>
<feature type="region of interest" description="Disordered" evidence="14">
    <location>
        <begin position="21"/>
        <end position="71"/>
    </location>
</feature>
<dbReference type="CDD" id="cd00056">
    <property type="entry name" value="ENDO3c"/>
    <property type="match status" value="1"/>
</dbReference>
<comment type="caution">
    <text evidence="13">Lacks conserved residue(s) required for the propagation of feature annotation.</text>
</comment>
<dbReference type="InterPro" id="IPR003651">
    <property type="entry name" value="Endonuclease3_FeS-loop_motif"/>
</dbReference>
<reference evidence="16" key="1">
    <citation type="journal article" date="2024" name="Gigascience">
        <title>Chromosome-level genome of the poultry shaft louse Menopon gallinae provides insight into the host-switching and adaptive evolution of parasitic lice.</title>
        <authorList>
            <person name="Xu Y."/>
            <person name="Ma L."/>
            <person name="Liu S."/>
            <person name="Liang Y."/>
            <person name="Liu Q."/>
            <person name="He Z."/>
            <person name="Tian L."/>
            <person name="Duan Y."/>
            <person name="Cai W."/>
            <person name="Li H."/>
            <person name="Song F."/>
        </authorList>
    </citation>
    <scope>NUCLEOTIDE SEQUENCE</scope>
    <source>
        <strain evidence="16">Cailab_2023a</strain>
    </source>
</reference>
<dbReference type="GO" id="GO:0006289">
    <property type="term" value="P:nucleotide-excision repair"/>
    <property type="evidence" value="ECO:0007669"/>
    <property type="project" value="TreeGrafter"/>
</dbReference>
<evidence type="ECO:0000256" key="6">
    <source>
        <dbReference type="ARBA" id="ARBA00022801"/>
    </source>
</evidence>
<dbReference type="GO" id="GO:0006285">
    <property type="term" value="P:base-excision repair, AP site formation"/>
    <property type="evidence" value="ECO:0007669"/>
    <property type="project" value="UniProtKB-UniRule"/>
</dbReference>
<keyword evidence="11 13" id="KW-0456">Lyase</keyword>
<name>A0AAW2ID29_9NEOP</name>
<comment type="catalytic activity">
    <reaction evidence="13">
        <text>2'-deoxyribonucleotide-(2'-deoxyribose 5'-phosphate)-2'-deoxyribonucleotide-DNA = a 3'-end 2'-deoxyribonucleotide-(2,3-dehydro-2,3-deoxyribose 5'-phosphate)-DNA + a 5'-end 5'-phospho-2'-deoxyribonucleoside-DNA + H(+)</text>
        <dbReference type="Rhea" id="RHEA:66592"/>
        <dbReference type="Rhea" id="RHEA-COMP:13180"/>
        <dbReference type="Rhea" id="RHEA-COMP:16897"/>
        <dbReference type="Rhea" id="RHEA-COMP:17067"/>
        <dbReference type="ChEBI" id="CHEBI:15378"/>
        <dbReference type="ChEBI" id="CHEBI:136412"/>
        <dbReference type="ChEBI" id="CHEBI:157695"/>
        <dbReference type="ChEBI" id="CHEBI:167181"/>
        <dbReference type="EC" id="4.2.99.18"/>
    </reaction>
</comment>
<keyword evidence="9" id="KW-0411">Iron-sulfur</keyword>
<dbReference type="HAMAP" id="MF_03183">
    <property type="entry name" value="Endonuclease_III_Nth"/>
    <property type="match status" value="1"/>
</dbReference>
<dbReference type="SMART" id="SM00478">
    <property type="entry name" value="ENDO3c"/>
    <property type="match status" value="1"/>
</dbReference>
<protein>
    <recommendedName>
        <fullName evidence="13">Endonuclease III homolog</fullName>
        <ecNumber evidence="13">3.2.2.-</ecNumber>
        <ecNumber evidence="13">4.2.99.18</ecNumber>
    </recommendedName>
    <alternativeName>
        <fullName evidence="13">Bifunctional DNA N-glycosylase/DNA-(apurinic or apyrimidinic site) lyase</fullName>
        <shortName evidence="13">DNA glycosylase/AP lyase</shortName>
    </alternativeName>
</protein>
<dbReference type="InterPro" id="IPR000445">
    <property type="entry name" value="HhH_motif"/>
</dbReference>
<gene>
    <name evidence="13" type="primary">NTH1</name>
    <name evidence="16" type="ORF">PYX00_000960</name>
</gene>
<evidence type="ECO:0000256" key="12">
    <source>
        <dbReference type="ARBA" id="ARBA00023295"/>
    </source>
</evidence>
<evidence type="ECO:0000256" key="9">
    <source>
        <dbReference type="ARBA" id="ARBA00023014"/>
    </source>
</evidence>
<comment type="similarity">
    <text evidence="2 13">Belongs to the Nth/MutY family.</text>
</comment>
<dbReference type="InterPro" id="IPR023170">
    <property type="entry name" value="HhH_base_excis_C"/>
</dbReference>
<proteinExistence type="inferred from homology"/>
<sequence>MLLTRISRVLHITKIKTMPNLRSKRKIQDSSKESQKADSGGKSRYFAKTNVKPQAAVKRSKKTTDDIEDLVTKSVPRPDNWEKTLDCIRNMRKAGDAPVDTMGCDQCMEKDCPPAVMRFQALISLMLSSQTKDQVTFAAMQRLKSYEKGGLTVESVLEMSDETLGELIYPVGFWKKKVKYIKDTCKILREKYNDDIPDTVELLCTLPGVGPKMAHLCMKTAWGVVSGIGVDTHVHRIANRIGWVKKTKTPEETRSALESWLPKELWPEVNHLLVGFGQQICQPVKPLCDSCLNKPFCPFGKNVKGKSKAEDGEE</sequence>
<evidence type="ECO:0000256" key="13">
    <source>
        <dbReference type="HAMAP-Rule" id="MF_03183"/>
    </source>
</evidence>
<keyword evidence="8" id="KW-0408">Iron</keyword>
<evidence type="ECO:0000256" key="4">
    <source>
        <dbReference type="ARBA" id="ARBA00022723"/>
    </source>
</evidence>
<dbReference type="GO" id="GO:0046872">
    <property type="term" value="F:metal ion binding"/>
    <property type="evidence" value="ECO:0007669"/>
    <property type="project" value="UniProtKB-KW"/>
</dbReference>
<dbReference type="PANTHER" id="PTHR43286">
    <property type="entry name" value="ENDONUCLEASE III-LIKE PROTEIN 1"/>
    <property type="match status" value="1"/>
</dbReference>
<dbReference type="Pfam" id="PF00633">
    <property type="entry name" value="HHH"/>
    <property type="match status" value="1"/>
</dbReference>
<evidence type="ECO:0000259" key="15">
    <source>
        <dbReference type="SMART" id="SM00478"/>
    </source>
</evidence>
<dbReference type="GO" id="GO:0005634">
    <property type="term" value="C:nucleus"/>
    <property type="evidence" value="ECO:0007669"/>
    <property type="project" value="UniProtKB-SubCell"/>
</dbReference>
<dbReference type="GO" id="GO:0005739">
    <property type="term" value="C:mitochondrion"/>
    <property type="evidence" value="ECO:0007669"/>
    <property type="project" value="UniProtKB-SubCell"/>
</dbReference>
<evidence type="ECO:0000256" key="11">
    <source>
        <dbReference type="ARBA" id="ARBA00023239"/>
    </source>
</evidence>
<dbReference type="Pfam" id="PF00730">
    <property type="entry name" value="HhH-GPD"/>
    <property type="match status" value="1"/>
</dbReference>
<dbReference type="PANTHER" id="PTHR43286:SF1">
    <property type="entry name" value="ENDONUCLEASE III-LIKE PROTEIN 1"/>
    <property type="match status" value="1"/>
</dbReference>
<evidence type="ECO:0000256" key="14">
    <source>
        <dbReference type="SAM" id="MobiDB-lite"/>
    </source>
</evidence>
<dbReference type="GO" id="GO:0051539">
    <property type="term" value="F:4 iron, 4 sulfur cluster binding"/>
    <property type="evidence" value="ECO:0007669"/>
    <property type="project" value="UniProtKB-KW"/>
</dbReference>
<keyword evidence="4" id="KW-0479">Metal-binding</keyword>
<keyword evidence="12 13" id="KW-0326">Glycosidase</keyword>
<dbReference type="EC" id="4.2.99.18" evidence="13"/>
<feature type="domain" description="HhH-GPD" evidence="15">
    <location>
        <begin position="127"/>
        <end position="279"/>
    </location>
</feature>
<evidence type="ECO:0000256" key="1">
    <source>
        <dbReference type="ARBA" id="ARBA00001966"/>
    </source>
</evidence>
<dbReference type="Gene3D" id="1.10.1670.10">
    <property type="entry name" value="Helix-hairpin-Helix base-excision DNA repair enzymes (C-terminal)"/>
    <property type="match status" value="1"/>
</dbReference>
<dbReference type="InterPro" id="IPR003265">
    <property type="entry name" value="HhH-GPD_domain"/>
</dbReference>
<evidence type="ECO:0000313" key="16">
    <source>
        <dbReference type="EMBL" id="KAL0279385.1"/>
    </source>
</evidence>
<evidence type="ECO:0000256" key="3">
    <source>
        <dbReference type="ARBA" id="ARBA00022485"/>
    </source>
</evidence>
<evidence type="ECO:0000256" key="2">
    <source>
        <dbReference type="ARBA" id="ARBA00008343"/>
    </source>
</evidence>
<keyword evidence="13" id="KW-0539">Nucleus</keyword>
<comment type="function">
    <text evidence="13">Bifunctional DNA N-glycosylase with associated apurinic/apyrimidinic (AP) lyase function that catalyzes the first step in base excision repair (BER), the primary repair pathway for the repair of oxidative DNA damage. The DNA N-glycosylase activity releases the damaged DNA base from DNA by cleaving the N-glycosidic bond, leaving an AP site. The AP lyase activity cleaves the phosphodiester bond 3' to the AP site by a beta-elimination. Primarily recognizes and repairs oxidative base damage of pyrimidines.</text>
</comment>
<keyword evidence="13" id="KW-0496">Mitochondrion</keyword>
<evidence type="ECO:0000256" key="10">
    <source>
        <dbReference type="ARBA" id="ARBA00023204"/>
    </source>
</evidence>
<dbReference type="GO" id="GO:0140078">
    <property type="term" value="F:class I DNA-(apurinic or apyrimidinic site) endonuclease activity"/>
    <property type="evidence" value="ECO:0007669"/>
    <property type="project" value="UniProtKB-EC"/>
</dbReference>
<feature type="compositionally biased region" description="Basic and acidic residues" evidence="14">
    <location>
        <begin position="26"/>
        <end position="41"/>
    </location>
</feature>
<dbReference type="Gene3D" id="1.10.340.30">
    <property type="entry name" value="Hypothetical protein, domain 2"/>
    <property type="match status" value="1"/>
</dbReference>
<dbReference type="InterPro" id="IPR004035">
    <property type="entry name" value="Endouclease-III_FeS-bd_BS"/>
</dbReference>
<comment type="caution">
    <text evidence="16">The sequence shown here is derived from an EMBL/GenBank/DDBJ whole genome shotgun (WGS) entry which is preliminary data.</text>
</comment>
<comment type="cofactor">
    <cofactor evidence="1">
        <name>[4Fe-4S] cluster</name>
        <dbReference type="ChEBI" id="CHEBI:49883"/>
    </cofactor>
</comment>
<organism evidence="16">
    <name type="scientific">Menopon gallinae</name>
    <name type="common">poultry shaft louse</name>
    <dbReference type="NCBI Taxonomy" id="328185"/>
    <lineage>
        <taxon>Eukaryota</taxon>
        <taxon>Metazoa</taxon>
        <taxon>Ecdysozoa</taxon>
        <taxon>Arthropoda</taxon>
        <taxon>Hexapoda</taxon>
        <taxon>Insecta</taxon>
        <taxon>Pterygota</taxon>
        <taxon>Neoptera</taxon>
        <taxon>Paraneoptera</taxon>
        <taxon>Psocodea</taxon>
        <taxon>Troctomorpha</taxon>
        <taxon>Phthiraptera</taxon>
        <taxon>Amblycera</taxon>
        <taxon>Menoponidae</taxon>
        <taxon>Menopon</taxon>
    </lineage>
</organism>
<dbReference type="SUPFAM" id="SSF48150">
    <property type="entry name" value="DNA-glycosylase"/>
    <property type="match status" value="1"/>
</dbReference>
<dbReference type="SMART" id="SM00525">
    <property type="entry name" value="FES"/>
    <property type="match status" value="1"/>
</dbReference>
<dbReference type="GO" id="GO:0003677">
    <property type="term" value="F:DNA binding"/>
    <property type="evidence" value="ECO:0007669"/>
    <property type="project" value="UniProtKB-UniRule"/>
</dbReference>